<dbReference type="EC" id="2.3.-.-" evidence="2"/>
<protein>
    <submittedName>
        <fullName evidence="2">GNAT family N-acetyltransferase</fullName>
        <ecNumber evidence="2">2.3.-.-</ecNumber>
    </submittedName>
</protein>
<dbReference type="InterPro" id="IPR051908">
    <property type="entry name" value="Ribosomal_N-acetyltransferase"/>
</dbReference>
<proteinExistence type="predicted"/>
<organism evidence="2 3">
    <name type="scientific">Hymenobacter bucti</name>
    <dbReference type="NCBI Taxonomy" id="1844114"/>
    <lineage>
        <taxon>Bacteria</taxon>
        <taxon>Pseudomonadati</taxon>
        <taxon>Bacteroidota</taxon>
        <taxon>Cytophagia</taxon>
        <taxon>Cytophagales</taxon>
        <taxon>Hymenobacteraceae</taxon>
        <taxon>Hymenobacter</taxon>
    </lineage>
</organism>
<dbReference type="SUPFAM" id="SSF55729">
    <property type="entry name" value="Acyl-CoA N-acyltransferases (Nat)"/>
    <property type="match status" value="1"/>
</dbReference>
<gene>
    <name evidence="2" type="ORF">ACFSDX_05920</name>
</gene>
<sequence length="176" mass="20103">MITLEPFTPADFAQLIAWVDNERLQYEWSGSLFSFPLTPSALTWYLEGANDFAHPEVFIYKAVDSETGRAVGHISLGGISEHNRSGRISRVLVAEGKGRGYCAAMVRALLRIGFEELHLHRIDLGVYDFNQAAIRCYKKCGLRIDGIMRDVVRHDDHYWSLVEMSILEDEWRAQQL</sequence>
<dbReference type="RefSeq" id="WP_382312288.1">
    <property type="nucleotide sequence ID" value="NZ_JBHUFD010000001.1"/>
</dbReference>
<evidence type="ECO:0000313" key="3">
    <source>
        <dbReference type="Proteomes" id="UP001597197"/>
    </source>
</evidence>
<keyword evidence="2" id="KW-0808">Transferase</keyword>
<dbReference type="Pfam" id="PF13302">
    <property type="entry name" value="Acetyltransf_3"/>
    <property type="match status" value="1"/>
</dbReference>
<dbReference type="EMBL" id="JBHUFD010000001">
    <property type="protein sequence ID" value="MFD1871953.1"/>
    <property type="molecule type" value="Genomic_DNA"/>
</dbReference>
<comment type="caution">
    <text evidence="2">The sequence shown here is derived from an EMBL/GenBank/DDBJ whole genome shotgun (WGS) entry which is preliminary data.</text>
</comment>
<evidence type="ECO:0000259" key="1">
    <source>
        <dbReference type="PROSITE" id="PS51186"/>
    </source>
</evidence>
<dbReference type="Gene3D" id="3.40.630.30">
    <property type="match status" value="1"/>
</dbReference>
<feature type="domain" description="N-acetyltransferase" evidence="1">
    <location>
        <begin position="2"/>
        <end position="165"/>
    </location>
</feature>
<dbReference type="PANTHER" id="PTHR43441:SF11">
    <property type="entry name" value="RIBOSOMAL-PROTEIN-SERINE ACETYLTRANSFERASE"/>
    <property type="match status" value="1"/>
</dbReference>
<dbReference type="PROSITE" id="PS51186">
    <property type="entry name" value="GNAT"/>
    <property type="match status" value="1"/>
</dbReference>
<keyword evidence="3" id="KW-1185">Reference proteome</keyword>
<accession>A0ABW4QQT5</accession>
<dbReference type="InterPro" id="IPR000182">
    <property type="entry name" value="GNAT_dom"/>
</dbReference>
<dbReference type="InterPro" id="IPR016181">
    <property type="entry name" value="Acyl_CoA_acyltransferase"/>
</dbReference>
<keyword evidence="2" id="KW-0012">Acyltransferase</keyword>
<dbReference type="PANTHER" id="PTHR43441">
    <property type="entry name" value="RIBOSOMAL-PROTEIN-SERINE ACETYLTRANSFERASE"/>
    <property type="match status" value="1"/>
</dbReference>
<dbReference type="Proteomes" id="UP001597197">
    <property type="component" value="Unassembled WGS sequence"/>
</dbReference>
<dbReference type="GO" id="GO:0016746">
    <property type="term" value="F:acyltransferase activity"/>
    <property type="evidence" value="ECO:0007669"/>
    <property type="project" value="UniProtKB-KW"/>
</dbReference>
<reference evidence="3" key="1">
    <citation type="journal article" date="2019" name="Int. J. Syst. Evol. Microbiol.">
        <title>The Global Catalogue of Microorganisms (GCM) 10K type strain sequencing project: providing services to taxonomists for standard genome sequencing and annotation.</title>
        <authorList>
            <consortium name="The Broad Institute Genomics Platform"/>
            <consortium name="The Broad Institute Genome Sequencing Center for Infectious Disease"/>
            <person name="Wu L."/>
            <person name="Ma J."/>
        </authorList>
    </citation>
    <scope>NUCLEOTIDE SEQUENCE [LARGE SCALE GENOMIC DNA]</scope>
    <source>
        <strain evidence="3">CGMCC 1.15795</strain>
    </source>
</reference>
<name>A0ABW4QQT5_9BACT</name>
<evidence type="ECO:0000313" key="2">
    <source>
        <dbReference type="EMBL" id="MFD1871953.1"/>
    </source>
</evidence>